<keyword evidence="3" id="KW-1133">Transmembrane helix</keyword>
<dbReference type="InParanoid" id="B3S7J8"/>
<dbReference type="AlphaFoldDB" id="B3S7J8"/>
<reference evidence="4 5" key="1">
    <citation type="journal article" date="2008" name="Nature">
        <title>The Trichoplax genome and the nature of placozoans.</title>
        <authorList>
            <person name="Srivastava M."/>
            <person name="Begovic E."/>
            <person name="Chapman J."/>
            <person name="Putnam N.H."/>
            <person name="Hellsten U."/>
            <person name="Kawashima T."/>
            <person name="Kuo A."/>
            <person name="Mitros T."/>
            <person name="Salamov A."/>
            <person name="Carpenter M.L."/>
            <person name="Signorovitch A.Y."/>
            <person name="Moreno M.A."/>
            <person name="Kamm K."/>
            <person name="Grimwood J."/>
            <person name="Schmutz J."/>
            <person name="Shapiro H."/>
            <person name="Grigoriev I.V."/>
            <person name="Buss L.W."/>
            <person name="Schierwater B."/>
            <person name="Dellaporta S.L."/>
            <person name="Rokhsar D.S."/>
        </authorList>
    </citation>
    <scope>NUCLEOTIDE SEQUENCE [LARGE SCALE GENOMIC DNA]</scope>
    <source>
        <strain evidence="4 5">Grell-BS-1999</strain>
    </source>
</reference>
<dbReference type="OrthoDB" id="18814at2759"/>
<dbReference type="InterPro" id="IPR002666">
    <property type="entry name" value="Folate_carrier"/>
</dbReference>
<dbReference type="GeneID" id="6757483"/>
<dbReference type="PhylomeDB" id="B3S7J8"/>
<feature type="transmembrane region" description="Helical" evidence="3">
    <location>
        <begin position="335"/>
        <end position="357"/>
    </location>
</feature>
<dbReference type="Gene3D" id="1.20.1250.20">
    <property type="entry name" value="MFS general substrate transporter like domains"/>
    <property type="match status" value="1"/>
</dbReference>
<feature type="transmembrane region" description="Helical" evidence="3">
    <location>
        <begin position="162"/>
        <end position="182"/>
    </location>
</feature>
<keyword evidence="2 3" id="KW-0472">Membrane</keyword>
<comment type="similarity">
    <text evidence="1 2">Belongs to the reduced folate carrier (RFC) transporter (TC 2.A.48) family.</text>
</comment>
<dbReference type="eggNOG" id="KOG3810">
    <property type="taxonomic scope" value="Eukaryota"/>
</dbReference>
<dbReference type="InterPro" id="IPR036259">
    <property type="entry name" value="MFS_trans_sf"/>
</dbReference>
<dbReference type="PANTHER" id="PTHR10686:SF18">
    <property type="entry name" value="IP11787P-RELATED"/>
    <property type="match status" value="1"/>
</dbReference>
<feature type="transmembrane region" description="Helical" evidence="3">
    <location>
        <begin position="363"/>
        <end position="381"/>
    </location>
</feature>
<proteinExistence type="inferred from homology"/>
<dbReference type="EMBL" id="DS985254">
    <property type="protein sequence ID" value="EDV21210.1"/>
    <property type="molecule type" value="Genomic_DNA"/>
</dbReference>
<dbReference type="KEGG" id="tad:TRIADDRAFT_50830"/>
<dbReference type="PANTHER" id="PTHR10686">
    <property type="entry name" value="FOLATE TRANSPORTER"/>
    <property type="match status" value="1"/>
</dbReference>
<keyword evidence="3" id="KW-0812">Transmembrane</keyword>
<feature type="transmembrane region" description="Helical" evidence="3">
    <location>
        <begin position="265"/>
        <end position="283"/>
    </location>
</feature>
<dbReference type="OMA" id="VWKSFEN"/>
<dbReference type="GO" id="GO:0090482">
    <property type="term" value="F:vitamin transmembrane transporter activity"/>
    <property type="evidence" value="ECO:0007669"/>
    <property type="project" value="InterPro"/>
</dbReference>
<dbReference type="Pfam" id="PF01770">
    <property type="entry name" value="Folate_carrier"/>
    <property type="match status" value="1"/>
</dbReference>
<evidence type="ECO:0000256" key="3">
    <source>
        <dbReference type="SAM" id="Phobius"/>
    </source>
</evidence>
<dbReference type="STRING" id="10228.B3S7J8"/>
<dbReference type="HOGENOM" id="CLU_036909_0_0_1"/>
<evidence type="ECO:0000256" key="2">
    <source>
        <dbReference type="PIRNR" id="PIRNR028739"/>
    </source>
</evidence>
<evidence type="ECO:0000313" key="4">
    <source>
        <dbReference type="EMBL" id="EDV21210.1"/>
    </source>
</evidence>
<dbReference type="SUPFAM" id="SSF103473">
    <property type="entry name" value="MFS general substrate transporter"/>
    <property type="match status" value="1"/>
</dbReference>
<evidence type="ECO:0000256" key="1">
    <source>
        <dbReference type="ARBA" id="ARBA00005773"/>
    </source>
</evidence>
<organism evidence="4 5">
    <name type="scientific">Trichoplax adhaerens</name>
    <name type="common">Trichoplax reptans</name>
    <dbReference type="NCBI Taxonomy" id="10228"/>
    <lineage>
        <taxon>Eukaryota</taxon>
        <taxon>Metazoa</taxon>
        <taxon>Placozoa</taxon>
        <taxon>Uniplacotomia</taxon>
        <taxon>Trichoplacea</taxon>
        <taxon>Trichoplacidae</taxon>
        <taxon>Trichoplax</taxon>
    </lineage>
</organism>
<feature type="transmembrane region" description="Helical" evidence="3">
    <location>
        <begin position="103"/>
        <end position="123"/>
    </location>
</feature>
<feature type="transmembrane region" description="Helical" evidence="3">
    <location>
        <begin position="303"/>
        <end position="323"/>
    </location>
</feature>
<gene>
    <name evidence="4" type="ORF">TRIADDRAFT_50830</name>
</gene>
<feature type="transmembrane region" description="Helical" evidence="3">
    <location>
        <begin position="47"/>
        <end position="66"/>
    </location>
</feature>
<dbReference type="FunCoup" id="B3S7J8">
    <property type="interactions" value="71"/>
</dbReference>
<dbReference type="NCBIfam" id="TIGR00806">
    <property type="entry name" value="rfc"/>
    <property type="match status" value="1"/>
</dbReference>
<keyword evidence="5" id="KW-1185">Reference proteome</keyword>
<sequence>MIQSWVKVTITLCLYGFFKEMKPSEPFLTPFLKGLSNNLTENDLEQIYPVWTYSYLGMLAIALLVTDLARYKPIIIIEALAYLATRIILLAGHSVPIMQLMQFAYGIATATEIAYYAYIYAAVSSQHYQKVTSYTRMAVLCGRSSAGFIGQLLVSLHVANLYALNVIATCSVCIALVLAVLLPKIHPNDLQSNQDPPLMVSINNRALETESRHDNSHQQHQDSKVDNRVNTAMFSQRWKQQITHFTCTLTNQIAYIYSNHCILRWSLWWALATCGELLVGNYVENLWDVIYPARYHNEDVYNGLVLAVATLLGAGAALALAYVKFDWGFFGELTAGIVSAIDGVLLLIMALTNQIWLCYGCYVIFRTSYALLITIASLQIVNEIKRNCYGLVFGINMFLALSLQTILQAVIQGYKVHVVHQFYTYSAYFGLLGLAFTAVGAYKIESSSHNTH</sequence>
<feature type="transmembrane region" description="Helical" evidence="3">
    <location>
        <begin position="388"/>
        <end position="411"/>
    </location>
</feature>
<name>B3S7J8_TRIAD</name>
<feature type="transmembrane region" description="Helical" evidence="3">
    <location>
        <begin position="73"/>
        <end position="91"/>
    </location>
</feature>
<dbReference type="GO" id="GO:0005886">
    <property type="term" value="C:plasma membrane"/>
    <property type="evidence" value="ECO:0000318"/>
    <property type="project" value="GO_Central"/>
</dbReference>
<comment type="subcellular location">
    <subcellularLocation>
        <location evidence="2">Membrane</location>
        <topology evidence="2">Multi-pass membrane protein</topology>
    </subcellularLocation>
</comment>
<keyword evidence="2" id="KW-0813">Transport</keyword>
<dbReference type="Proteomes" id="UP000009022">
    <property type="component" value="Unassembled WGS sequence"/>
</dbReference>
<protein>
    <submittedName>
        <fullName evidence="4">Uncharacterized protein</fullName>
    </submittedName>
</protein>
<dbReference type="RefSeq" id="XP_002116177.1">
    <property type="nucleotide sequence ID" value="XM_002116141.1"/>
</dbReference>
<accession>B3S7J8</accession>
<evidence type="ECO:0000313" key="5">
    <source>
        <dbReference type="Proteomes" id="UP000009022"/>
    </source>
</evidence>
<dbReference type="CTD" id="6757483"/>
<dbReference type="PIRSF" id="PIRSF028739">
    <property type="entry name" value="Folate_carrier"/>
    <property type="match status" value="1"/>
</dbReference>
<feature type="transmembrane region" description="Helical" evidence="3">
    <location>
        <begin position="423"/>
        <end position="442"/>
    </location>
</feature>